<protein>
    <recommendedName>
        <fullName evidence="3">Sulfur carrier protein FdhD</fullName>
    </recommendedName>
</protein>
<evidence type="ECO:0000256" key="3">
    <source>
        <dbReference type="HAMAP-Rule" id="MF_00187"/>
    </source>
</evidence>
<organism evidence="4 5">
    <name type="scientific">Roseivirga echinicomitans</name>
    <dbReference type="NCBI Taxonomy" id="296218"/>
    <lineage>
        <taxon>Bacteria</taxon>
        <taxon>Pseudomonadati</taxon>
        <taxon>Bacteroidota</taxon>
        <taxon>Cytophagia</taxon>
        <taxon>Cytophagales</taxon>
        <taxon>Roseivirgaceae</taxon>
        <taxon>Roseivirga</taxon>
    </lineage>
</organism>
<dbReference type="GO" id="GO:0016783">
    <property type="term" value="F:sulfurtransferase activity"/>
    <property type="evidence" value="ECO:0007669"/>
    <property type="project" value="InterPro"/>
</dbReference>
<dbReference type="RefSeq" id="WP_068417643.1">
    <property type="nucleotide sequence ID" value="NZ_LRDB01000050.1"/>
</dbReference>
<gene>
    <name evidence="3" type="primary">fdhD</name>
    <name evidence="4" type="ORF">AWN68_09420</name>
</gene>
<comment type="similarity">
    <text evidence="3">Belongs to the FdhD family.</text>
</comment>
<dbReference type="PANTHER" id="PTHR30592:SF1">
    <property type="entry name" value="SULFUR CARRIER PROTEIN FDHD"/>
    <property type="match status" value="1"/>
</dbReference>
<dbReference type="Pfam" id="PF02634">
    <property type="entry name" value="FdhD-NarQ"/>
    <property type="match status" value="1"/>
</dbReference>
<dbReference type="OrthoDB" id="9782042at2"/>
<reference evidence="4 5" key="1">
    <citation type="submission" date="2016-01" db="EMBL/GenBank/DDBJ databases">
        <title>Genome sequencing of Roseivirga echinicomitans KMM 6058.</title>
        <authorList>
            <person name="Selvaratnam C."/>
            <person name="Thevarajoo S."/>
            <person name="Goh K.M."/>
            <person name="Ee R."/>
            <person name="Chan K.-G."/>
            <person name="Chong C.S."/>
        </authorList>
    </citation>
    <scope>NUCLEOTIDE SEQUENCE [LARGE SCALE GENOMIC DNA]</scope>
    <source>
        <strain evidence="4 5">KMM 6058</strain>
    </source>
</reference>
<dbReference type="InterPro" id="IPR016193">
    <property type="entry name" value="Cytidine_deaminase-like"/>
</dbReference>
<name>A0A150X2G4_9BACT</name>
<dbReference type="InterPro" id="IPR003786">
    <property type="entry name" value="FdhD"/>
</dbReference>
<proteinExistence type="inferred from homology"/>
<dbReference type="NCBIfam" id="NF001943">
    <property type="entry name" value="PRK00724.1-2"/>
    <property type="match status" value="1"/>
</dbReference>
<dbReference type="GO" id="GO:0097163">
    <property type="term" value="F:sulfur carrier activity"/>
    <property type="evidence" value="ECO:0007669"/>
    <property type="project" value="UniProtKB-UniRule"/>
</dbReference>
<accession>A0A150X2G4</accession>
<dbReference type="GO" id="GO:0005737">
    <property type="term" value="C:cytoplasm"/>
    <property type="evidence" value="ECO:0007669"/>
    <property type="project" value="UniProtKB-SubCell"/>
</dbReference>
<dbReference type="STRING" id="296218.AWN68_09420"/>
<comment type="subcellular location">
    <subcellularLocation>
        <location evidence="3">Cytoplasm</location>
    </subcellularLocation>
</comment>
<dbReference type="Gene3D" id="3.10.20.10">
    <property type="match status" value="1"/>
</dbReference>
<dbReference type="SUPFAM" id="SSF53927">
    <property type="entry name" value="Cytidine deaminase-like"/>
    <property type="match status" value="1"/>
</dbReference>
<keyword evidence="5" id="KW-1185">Reference proteome</keyword>
<dbReference type="NCBIfam" id="TIGR00129">
    <property type="entry name" value="fdhD_narQ"/>
    <property type="match status" value="1"/>
</dbReference>
<sequence>MAIPVQAVEIVRIGPNAPETKPDLVVSEEPLEIRLGHGPVDNRQQFSLSVTMRTPGNDEALCLGFLYTEGIINAMDEVISVKYCEDLGRNEGTENLMRVELKPFVEIDNEQFKRNFYTTSSCGVCGKASIDAIKVSCEALSSTPIQMGKEVLFSLPDRLRASQNVFKHTGGLHAAGLFDVHGELIVHHEDVGRHNALDKLIGSGLIKGSLPFSNSILVLSGRISFELVQKALRAGIQIIAAVGAPSSLAVNLAEEFGMTLVGFLKTDRFNIYTGKERVMV</sequence>
<evidence type="ECO:0000313" key="4">
    <source>
        <dbReference type="EMBL" id="KYG72908.1"/>
    </source>
</evidence>
<evidence type="ECO:0000256" key="2">
    <source>
        <dbReference type="ARBA" id="ARBA00023150"/>
    </source>
</evidence>
<feature type="active site" description="Cysteine persulfide intermediate" evidence="3">
    <location>
        <position position="122"/>
    </location>
</feature>
<dbReference type="HAMAP" id="MF_00187">
    <property type="entry name" value="FdhD"/>
    <property type="match status" value="1"/>
</dbReference>
<keyword evidence="1 3" id="KW-0963">Cytoplasm</keyword>
<comment type="caution">
    <text evidence="4">The sequence shown here is derived from an EMBL/GenBank/DDBJ whole genome shotgun (WGS) entry which is preliminary data.</text>
</comment>
<evidence type="ECO:0000313" key="5">
    <source>
        <dbReference type="Proteomes" id="UP000075615"/>
    </source>
</evidence>
<dbReference type="Gene3D" id="3.40.140.10">
    <property type="entry name" value="Cytidine Deaminase, domain 2"/>
    <property type="match status" value="1"/>
</dbReference>
<dbReference type="PIRSF" id="PIRSF015626">
    <property type="entry name" value="FdhD"/>
    <property type="match status" value="1"/>
</dbReference>
<feature type="binding site" evidence="3">
    <location>
        <begin position="263"/>
        <end position="268"/>
    </location>
    <ligand>
        <name>Mo-bis(molybdopterin guanine dinucleotide)</name>
        <dbReference type="ChEBI" id="CHEBI:60539"/>
    </ligand>
</feature>
<comment type="function">
    <text evidence="3">Required for formate dehydrogenase (FDH) activity. Acts as a sulfur carrier protein that transfers sulfur from IscS to the molybdenum cofactor prior to its insertion into FDH.</text>
</comment>
<dbReference type="AlphaFoldDB" id="A0A150X2G4"/>
<dbReference type="Proteomes" id="UP000075615">
    <property type="component" value="Unassembled WGS sequence"/>
</dbReference>
<dbReference type="EMBL" id="LRDB01000050">
    <property type="protein sequence ID" value="KYG72908.1"/>
    <property type="molecule type" value="Genomic_DNA"/>
</dbReference>
<dbReference type="GO" id="GO:0006777">
    <property type="term" value="P:Mo-molybdopterin cofactor biosynthetic process"/>
    <property type="evidence" value="ECO:0007669"/>
    <property type="project" value="UniProtKB-UniRule"/>
</dbReference>
<dbReference type="PANTHER" id="PTHR30592">
    <property type="entry name" value="FORMATE DEHYDROGENASE"/>
    <property type="match status" value="1"/>
</dbReference>
<evidence type="ECO:0000256" key="1">
    <source>
        <dbReference type="ARBA" id="ARBA00022490"/>
    </source>
</evidence>
<keyword evidence="2 3" id="KW-0501">Molybdenum cofactor biosynthesis</keyword>